<evidence type="ECO:0000313" key="3">
    <source>
        <dbReference type="EMBL" id="KAF3853105.1"/>
    </source>
</evidence>
<dbReference type="OrthoDB" id="8963097at2759"/>
<gene>
    <name evidence="3" type="ORF">F7725_013793</name>
</gene>
<feature type="signal peptide" evidence="2">
    <location>
        <begin position="1"/>
        <end position="16"/>
    </location>
</feature>
<dbReference type="EMBL" id="JAAKFY010000008">
    <property type="protein sequence ID" value="KAF3853105.1"/>
    <property type="molecule type" value="Genomic_DNA"/>
</dbReference>
<dbReference type="AlphaFoldDB" id="A0A7J5YUD4"/>
<feature type="chain" id="PRO_5029487553" evidence="2">
    <location>
        <begin position="17"/>
        <end position="120"/>
    </location>
</feature>
<keyword evidence="4" id="KW-1185">Reference proteome</keyword>
<proteinExistence type="predicted"/>
<accession>A0A7J5YUD4</accession>
<evidence type="ECO:0000256" key="2">
    <source>
        <dbReference type="SAM" id="SignalP"/>
    </source>
</evidence>
<evidence type="ECO:0000313" key="4">
    <source>
        <dbReference type="Proteomes" id="UP000518266"/>
    </source>
</evidence>
<organism evidence="3 4">
    <name type="scientific">Dissostichus mawsoni</name>
    <name type="common">Antarctic cod</name>
    <dbReference type="NCBI Taxonomy" id="36200"/>
    <lineage>
        <taxon>Eukaryota</taxon>
        <taxon>Metazoa</taxon>
        <taxon>Chordata</taxon>
        <taxon>Craniata</taxon>
        <taxon>Vertebrata</taxon>
        <taxon>Euteleostomi</taxon>
        <taxon>Actinopterygii</taxon>
        <taxon>Neopterygii</taxon>
        <taxon>Teleostei</taxon>
        <taxon>Neoteleostei</taxon>
        <taxon>Acanthomorphata</taxon>
        <taxon>Eupercaria</taxon>
        <taxon>Perciformes</taxon>
        <taxon>Notothenioidei</taxon>
        <taxon>Nototheniidae</taxon>
        <taxon>Dissostichus</taxon>
    </lineage>
</organism>
<evidence type="ECO:0000256" key="1">
    <source>
        <dbReference type="SAM" id="MobiDB-lite"/>
    </source>
</evidence>
<sequence length="120" mass="13655">MAAVWMLLCVLTVCLARELFSNEISLKKAFALFQAMEPCWSETLAKVSSKGQKDNSMCRIKVVRRAVERDDERRRKVERTMSDEQSLNGTMSDEAKFNGTMSDEAKFNGTMSDEAKFKGR</sequence>
<feature type="compositionally biased region" description="Basic and acidic residues" evidence="1">
    <location>
        <begin position="71"/>
        <end position="82"/>
    </location>
</feature>
<feature type="region of interest" description="Disordered" evidence="1">
    <location>
        <begin position="71"/>
        <end position="120"/>
    </location>
</feature>
<comment type="caution">
    <text evidence="3">The sequence shown here is derived from an EMBL/GenBank/DDBJ whole genome shotgun (WGS) entry which is preliminary data.</text>
</comment>
<reference evidence="3 4" key="1">
    <citation type="submission" date="2020-03" db="EMBL/GenBank/DDBJ databases">
        <title>Dissostichus mawsoni Genome sequencing and assembly.</title>
        <authorList>
            <person name="Park H."/>
        </authorList>
    </citation>
    <scope>NUCLEOTIDE SEQUENCE [LARGE SCALE GENOMIC DNA]</scope>
    <source>
        <strain evidence="3">DM0001</strain>
        <tissue evidence="3">Muscle</tissue>
    </source>
</reference>
<dbReference type="Proteomes" id="UP000518266">
    <property type="component" value="Unassembled WGS sequence"/>
</dbReference>
<name>A0A7J5YUD4_DISMA</name>
<protein>
    <submittedName>
        <fullName evidence="3">Uncharacterized protein</fullName>
    </submittedName>
</protein>
<keyword evidence="2" id="KW-0732">Signal</keyword>